<keyword evidence="3" id="KW-1185">Reference proteome</keyword>
<dbReference type="PANTHER" id="PTHR20908:SF1">
    <property type="entry name" value="LD15586P"/>
    <property type="match status" value="1"/>
</dbReference>
<dbReference type="Pfam" id="PF05705">
    <property type="entry name" value="DUF829"/>
    <property type="match status" value="1"/>
</dbReference>
<dbReference type="OrthoDB" id="77878at2759"/>
<name>A0A6A0HFE7_HYAAZ</name>
<dbReference type="GO" id="GO:0017171">
    <property type="term" value="F:serine hydrolase activity"/>
    <property type="evidence" value="ECO:0007669"/>
    <property type="project" value="TreeGrafter"/>
</dbReference>
<reference evidence="2" key="1">
    <citation type="submission" date="2014-08" db="EMBL/GenBank/DDBJ databases">
        <authorList>
            <person name="Murali S."/>
            <person name="Richards S."/>
            <person name="Bandaranaike D."/>
            <person name="Bellair M."/>
            <person name="Blankenburg K."/>
            <person name="Chao H."/>
            <person name="Dinh H."/>
            <person name="Doddapaneni H."/>
            <person name="Dugan-Rocha S."/>
            <person name="Elkadiri S."/>
            <person name="Gnanaolivu R."/>
            <person name="Hughes D."/>
            <person name="Lee S."/>
            <person name="Li M."/>
            <person name="Ming W."/>
            <person name="Munidasa M."/>
            <person name="Muniz J."/>
            <person name="Nguyen L."/>
            <person name="Osuji N."/>
            <person name="Pu L.-L."/>
            <person name="Puazo M."/>
            <person name="Skinner E."/>
            <person name="Qu C."/>
            <person name="Quiroz J."/>
            <person name="Raj R."/>
            <person name="Weissenberger G."/>
            <person name="Xin Y."/>
            <person name="Zou X."/>
            <person name="Han Y."/>
            <person name="Worley K."/>
            <person name="Muzny D."/>
            <person name="Gibbs R."/>
        </authorList>
    </citation>
    <scope>NUCLEOTIDE SEQUENCE</scope>
    <source>
        <strain evidence="2">HAZT.00-mixed</strain>
        <tissue evidence="2">Whole organism</tissue>
    </source>
</reference>
<dbReference type="AlphaFoldDB" id="A0A6A0HFE7"/>
<dbReference type="GeneID" id="108665453"/>
<reference evidence="2" key="3">
    <citation type="submission" date="2019-06" db="EMBL/GenBank/DDBJ databases">
        <authorList>
            <person name="Poynton C."/>
            <person name="Hasenbein S."/>
            <person name="Benoit J.B."/>
            <person name="Sepulveda M.S."/>
            <person name="Poelchau M.F."/>
            <person name="Murali S.C."/>
            <person name="Chen S."/>
            <person name="Glastad K.M."/>
            <person name="Werren J.H."/>
            <person name="Vineis J.H."/>
            <person name="Bowen J.L."/>
            <person name="Friedrich M."/>
            <person name="Jones J."/>
            <person name="Robertson H.M."/>
            <person name="Feyereisen R."/>
            <person name="Mechler-Hickson A."/>
            <person name="Mathers N."/>
            <person name="Lee C.E."/>
            <person name="Colbourne J.K."/>
            <person name="Biales A."/>
            <person name="Johnston J.S."/>
            <person name="Wellborn G.A."/>
            <person name="Rosendale A.J."/>
            <person name="Cridge A.G."/>
            <person name="Munoz-Torres M.C."/>
            <person name="Bain P.A."/>
            <person name="Manny A.R."/>
            <person name="Major K.M."/>
            <person name="Lambert F.N."/>
            <person name="Vulpe C.D."/>
            <person name="Tuck P."/>
            <person name="Blalock B.J."/>
            <person name="Lin Y.-Y."/>
            <person name="Smith M.E."/>
            <person name="Ochoa-Acuna H."/>
            <person name="Chen M.-J.M."/>
            <person name="Childers C.P."/>
            <person name="Qu J."/>
            <person name="Dugan S."/>
            <person name="Lee S.L."/>
            <person name="Chao H."/>
            <person name="Dinh H."/>
            <person name="Han Y."/>
            <person name="Doddapaneni H."/>
            <person name="Worley K.C."/>
            <person name="Muzny D.M."/>
            <person name="Gibbs R.A."/>
            <person name="Richards S."/>
        </authorList>
    </citation>
    <scope>NUCLEOTIDE SEQUENCE</scope>
    <source>
        <strain evidence="2">HAZT.00-mixed</strain>
        <tissue evidence="2">Whole organism</tissue>
    </source>
</reference>
<evidence type="ECO:0000256" key="1">
    <source>
        <dbReference type="SAM" id="SignalP"/>
    </source>
</evidence>
<protein>
    <submittedName>
        <fullName evidence="4">Uncharacterized protein LOC108665453 isoform X1</fullName>
    </submittedName>
</protein>
<proteinExistence type="predicted"/>
<evidence type="ECO:0000313" key="3">
    <source>
        <dbReference type="Proteomes" id="UP000694843"/>
    </source>
</evidence>
<dbReference type="KEGG" id="hazt:108665453"/>
<reference evidence="4" key="4">
    <citation type="submission" date="2025-04" db="UniProtKB">
        <authorList>
            <consortium name="RefSeq"/>
        </authorList>
    </citation>
    <scope>IDENTIFICATION</scope>
    <source>
        <tissue evidence="4">Whole organism</tissue>
    </source>
</reference>
<accession>A0A6A0HFE7</accession>
<dbReference type="Proteomes" id="UP000694843">
    <property type="component" value="Unplaced"/>
</dbReference>
<feature type="chain" id="PRO_5044628627" evidence="1">
    <location>
        <begin position="25"/>
        <end position="339"/>
    </location>
</feature>
<dbReference type="EMBL" id="JQDR03000520">
    <property type="protein sequence ID" value="KAA0203841.1"/>
    <property type="molecule type" value="Genomic_DNA"/>
</dbReference>
<evidence type="ECO:0000313" key="2">
    <source>
        <dbReference type="EMBL" id="KAA0203841.1"/>
    </source>
</evidence>
<reference evidence="2" key="2">
    <citation type="journal article" date="2018" name="Environ. Sci. Technol.">
        <title>The Toxicogenome of Hyalella azteca: A Model for Sediment Ecotoxicology and Evolutionary Toxicology.</title>
        <authorList>
            <person name="Poynton H.C."/>
            <person name="Hasenbein S."/>
            <person name="Benoit J.B."/>
            <person name="Sepulveda M.S."/>
            <person name="Poelchau M.F."/>
            <person name="Hughes D.S.T."/>
            <person name="Murali S.C."/>
            <person name="Chen S."/>
            <person name="Glastad K.M."/>
            <person name="Goodisman M.A.D."/>
            <person name="Werren J.H."/>
            <person name="Vineis J.H."/>
            <person name="Bowen J.L."/>
            <person name="Friedrich M."/>
            <person name="Jones J."/>
            <person name="Robertson H.M."/>
            <person name="Feyereisen R."/>
            <person name="Mechler-Hickson A."/>
            <person name="Mathers N."/>
            <person name="Lee C.E."/>
            <person name="Colbourne J.K."/>
            <person name="Biales A."/>
            <person name="Johnston J.S."/>
            <person name="Wellborn G.A."/>
            <person name="Rosendale A.J."/>
            <person name="Cridge A.G."/>
            <person name="Munoz-Torres M.C."/>
            <person name="Bain P.A."/>
            <person name="Manny A.R."/>
            <person name="Major K.M."/>
            <person name="Lambert F.N."/>
            <person name="Vulpe C.D."/>
            <person name="Tuck P."/>
            <person name="Blalock B.J."/>
            <person name="Lin Y.Y."/>
            <person name="Smith M.E."/>
            <person name="Ochoa-Acuna H."/>
            <person name="Chen M.M."/>
            <person name="Childers C.P."/>
            <person name="Qu J."/>
            <person name="Dugan S."/>
            <person name="Lee S.L."/>
            <person name="Chao H."/>
            <person name="Dinh H."/>
            <person name="Han Y."/>
            <person name="Doddapaneni H."/>
            <person name="Worley K.C."/>
            <person name="Muzny D.M."/>
            <person name="Gibbs R.A."/>
            <person name="Richards S."/>
        </authorList>
    </citation>
    <scope>NUCLEOTIDE SEQUENCE</scope>
    <source>
        <strain evidence="2">HAZT.00-mixed</strain>
        <tissue evidence="2">Whole organism</tissue>
    </source>
</reference>
<dbReference type="OMA" id="VEAQVWD"/>
<feature type="signal peptide" evidence="1">
    <location>
        <begin position="1"/>
        <end position="24"/>
    </location>
</feature>
<keyword evidence="1" id="KW-0732">Signal</keyword>
<dbReference type="SUPFAM" id="SSF53474">
    <property type="entry name" value="alpha/beta-Hydrolases"/>
    <property type="match status" value="1"/>
</dbReference>
<dbReference type="Proteomes" id="UP000711488">
    <property type="component" value="Unassembled WGS sequence"/>
</dbReference>
<dbReference type="RefSeq" id="XP_018007697.1">
    <property type="nucleotide sequence ID" value="XM_018152208.1"/>
</dbReference>
<organism evidence="2">
    <name type="scientific">Hyalella azteca</name>
    <name type="common">Amphipod</name>
    <dbReference type="NCBI Taxonomy" id="294128"/>
    <lineage>
        <taxon>Eukaryota</taxon>
        <taxon>Metazoa</taxon>
        <taxon>Ecdysozoa</taxon>
        <taxon>Arthropoda</taxon>
        <taxon>Crustacea</taxon>
        <taxon>Multicrustacea</taxon>
        <taxon>Malacostraca</taxon>
        <taxon>Eumalacostraca</taxon>
        <taxon>Peracarida</taxon>
        <taxon>Amphipoda</taxon>
        <taxon>Senticaudata</taxon>
        <taxon>Talitrida</taxon>
        <taxon>Talitroidea</taxon>
        <taxon>Hyalellidae</taxon>
        <taxon>Hyalella</taxon>
    </lineage>
</organism>
<dbReference type="Gene3D" id="3.40.50.1820">
    <property type="entry name" value="alpha/beta hydrolase"/>
    <property type="match status" value="1"/>
</dbReference>
<gene>
    <name evidence="4" type="primary">LOC108665453</name>
    <name evidence="2" type="ORF">HAZT_HAZT002331</name>
</gene>
<evidence type="ECO:0000313" key="4">
    <source>
        <dbReference type="RefSeq" id="XP_018007697.1"/>
    </source>
</evidence>
<dbReference type="InterPro" id="IPR008547">
    <property type="entry name" value="DUF829_TMEM53"/>
</dbReference>
<sequence>MFRPSKCPMHLLVSHLLTPRLIAGTPARCCLHSLAIRGSKMVLKPLLQLNQPSVTNNTIRCLASVKLSQHLEYFSASSELTMPAQGSMCVSGASDGARPLVLLMVWLMSKDVHIQKYVKFYNSLGVDVLKVRISPLETLNPTKGSQLVAGKFLEFLHKNPSQTPIVVHGFSVGCYLFCEGLVQIDRNFTQHGHLLDRFVGQIWDSGVDIYAIPDGLSKIARSKASQKLIKHYVEWYLRFRYDSATVHYERASKMLNEAYLKKPGLFLFSDNDSISTPDMNAFVLNNWTKMGIPVYSKCFTGSPHVGHFFRHPSAYKEEVTNFLHTVGFLRLHEKHEATA</sequence>
<dbReference type="InterPro" id="IPR029058">
    <property type="entry name" value="AB_hydrolase_fold"/>
</dbReference>
<dbReference type="PANTHER" id="PTHR20908">
    <property type="entry name" value="LD15586P"/>
    <property type="match status" value="1"/>
</dbReference>